<keyword evidence="2" id="KW-1185">Reference proteome</keyword>
<dbReference type="OrthoDB" id="383378at2157"/>
<dbReference type="RefSeq" id="WP_013562398.1">
    <property type="nucleotide sequence ID" value="NC_014961.1"/>
</dbReference>
<reference evidence="2" key="1">
    <citation type="submission" date="2010-11" db="EMBL/GenBank/DDBJ databases">
        <title>The complete genome of Desulfurococcus mucosus DSM 2162.</title>
        <authorList>
            <consortium name="US DOE Joint Genome Institute (JGI-PGF)"/>
            <person name="Lucas S."/>
            <person name="Copeland A."/>
            <person name="Lapidus A."/>
            <person name="Bruce D."/>
            <person name="Goodwin L."/>
            <person name="Pitluck S."/>
            <person name="Kyrpides N."/>
            <person name="Mavromatis K."/>
            <person name="Pagani I."/>
            <person name="Ivanova N."/>
            <person name="Ovchinnikova G."/>
            <person name="Chertkov O."/>
            <person name="Held B."/>
            <person name="Brettin T."/>
            <person name="Detter J.C."/>
            <person name="Tapia R."/>
            <person name="Han C."/>
            <person name="Land M."/>
            <person name="Hauser L."/>
            <person name="Markowitz V."/>
            <person name="Cheng J.-F."/>
            <person name="Hugenholtz P."/>
            <person name="Woyke T."/>
            <person name="Wu D."/>
            <person name="Wirth R."/>
            <person name="Bilek Y."/>
            <person name="Hader T."/>
            <person name="Klenk H.-P."/>
            <person name="Eisen J.A."/>
        </authorList>
    </citation>
    <scope>NUCLEOTIDE SEQUENCE [LARGE SCALE GENOMIC DNA]</scope>
    <source>
        <strain evidence="2">ATCC 35584 / DSM 2162 / JCM 9187 / O7/1</strain>
    </source>
</reference>
<dbReference type="HOGENOM" id="CLU_2091202_0_0_2"/>
<evidence type="ECO:0000313" key="1">
    <source>
        <dbReference type="EMBL" id="ADV65176.1"/>
    </source>
</evidence>
<sequence length="116" mass="12720">MVASEVVEEAIVELLSRNGYRVSVKDVEERTLKGGISRARLIHGVKNSSVFMARISGGIIKLTLVIKHQLDDERASSLEEKGWRVDVAEDETIVTLKVENAMDASSLGELIQEAIA</sequence>
<dbReference type="AlphaFoldDB" id="E8R9K0"/>
<dbReference type="EMBL" id="CP002363">
    <property type="protein sequence ID" value="ADV65176.1"/>
    <property type="molecule type" value="Genomic_DNA"/>
</dbReference>
<dbReference type="eggNOG" id="arCOG11781">
    <property type="taxonomic scope" value="Archaea"/>
</dbReference>
<dbReference type="KEGG" id="dmu:Desmu_0872"/>
<reference evidence="1 2" key="2">
    <citation type="journal article" date="2011" name="Stand. Genomic Sci.">
        <title>Complete genome sequence of Desulfurococcus mucosus type strain (O7/1).</title>
        <authorList>
            <person name="Wirth R."/>
            <person name="Chertkov O."/>
            <person name="Held B."/>
            <person name="Lapidus A."/>
            <person name="Nolan M."/>
            <person name="Lucas S."/>
            <person name="Hammon N."/>
            <person name="Deshpande S."/>
            <person name="Cheng J.F."/>
            <person name="Tapia R."/>
            <person name="Han C."/>
            <person name="Goodwin L."/>
            <person name="Pitluck S."/>
            <person name="Liolios K."/>
            <person name="Ioanna P."/>
            <person name="Ivanova N."/>
            <person name="Mavromatis K."/>
            <person name="Mikhailova N."/>
            <person name="Pati A."/>
            <person name="Chen A."/>
            <person name="Palaniappan K."/>
            <person name="Land M."/>
            <person name="Hauser L."/>
            <person name="Chang Y.J."/>
            <person name="Jeffries C.D."/>
            <person name="Bilek Y."/>
            <person name="Hader T."/>
            <person name="Rohde M."/>
            <person name="Spring S."/>
            <person name="Sikorski J."/>
            <person name="Goker M."/>
            <person name="Woyke T."/>
            <person name="Bristow J."/>
            <person name="Eisen J.A."/>
            <person name="Markowitz V."/>
            <person name="Hugenholtz P."/>
            <person name="Kyrpides N.C."/>
            <person name="Klenk H.P."/>
        </authorList>
    </citation>
    <scope>NUCLEOTIDE SEQUENCE [LARGE SCALE GENOMIC DNA]</scope>
    <source>
        <strain evidence="2">ATCC 35584 / DSM 2162 / JCM 9187 / O7/1</strain>
    </source>
</reference>
<accession>E8R9K0</accession>
<dbReference type="STRING" id="765177.Desmu_0872"/>
<dbReference type="Proteomes" id="UP000001068">
    <property type="component" value="Chromosome"/>
</dbReference>
<proteinExistence type="predicted"/>
<name>E8R9K0_DESM0</name>
<dbReference type="GeneID" id="10153569"/>
<protein>
    <submittedName>
        <fullName evidence="1">Uncharacterized protein</fullName>
    </submittedName>
</protein>
<evidence type="ECO:0000313" key="2">
    <source>
        <dbReference type="Proteomes" id="UP000001068"/>
    </source>
</evidence>
<gene>
    <name evidence="1" type="ordered locus">Desmu_0872</name>
</gene>
<organism evidence="1 2">
    <name type="scientific">Desulfurococcus mucosus (strain ATCC 35584 / DSM 2162 / JCM 9187 / O7/1)</name>
    <dbReference type="NCBI Taxonomy" id="765177"/>
    <lineage>
        <taxon>Archaea</taxon>
        <taxon>Thermoproteota</taxon>
        <taxon>Thermoprotei</taxon>
        <taxon>Desulfurococcales</taxon>
        <taxon>Desulfurococcaceae</taxon>
        <taxon>Desulfurococcus</taxon>
    </lineage>
</organism>